<dbReference type="GO" id="GO:0008757">
    <property type="term" value="F:S-adenosylmethionine-dependent methyltransferase activity"/>
    <property type="evidence" value="ECO:0007669"/>
    <property type="project" value="InterPro"/>
</dbReference>
<name>A0A8C5D8J0_GOUWI</name>
<reference evidence="2" key="3">
    <citation type="submission" date="2025-09" db="UniProtKB">
        <authorList>
            <consortium name="Ensembl"/>
        </authorList>
    </citation>
    <scope>IDENTIFICATION</scope>
</reference>
<feature type="domain" description="Methyltransferase type 11" evidence="1">
    <location>
        <begin position="72"/>
        <end position="165"/>
    </location>
</feature>
<dbReference type="Ensembl" id="ENSGWIT00000003054.1">
    <property type="protein sequence ID" value="ENSGWIP00000002822.1"/>
    <property type="gene ID" value="ENSGWIG00000001544.1"/>
</dbReference>
<dbReference type="PANTHER" id="PTHR43591">
    <property type="entry name" value="METHYLTRANSFERASE"/>
    <property type="match status" value="1"/>
</dbReference>
<protein>
    <submittedName>
        <fullName evidence="2">Methyltransferase-like protein 27</fullName>
    </submittedName>
</protein>
<dbReference type="RefSeq" id="XP_028321913.1">
    <property type="nucleotide sequence ID" value="XM_028466112.1"/>
</dbReference>
<dbReference type="AlphaFoldDB" id="A0A8C5D8J0"/>
<dbReference type="PANTHER" id="PTHR43591:SF101">
    <property type="entry name" value="METHYLTRANSFERASE-LIKE PROTEIN 27"/>
    <property type="match status" value="1"/>
</dbReference>
<dbReference type="Pfam" id="PF08241">
    <property type="entry name" value="Methyltransf_11"/>
    <property type="match status" value="1"/>
</dbReference>
<dbReference type="Proteomes" id="UP000694680">
    <property type="component" value="Chromosome 14"/>
</dbReference>
<dbReference type="GeneID" id="114475376"/>
<dbReference type="InterPro" id="IPR029063">
    <property type="entry name" value="SAM-dependent_MTases_sf"/>
</dbReference>
<evidence type="ECO:0000313" key="3">
    <source>
        <dbReference type="Proteomes" id="UP000694680"/>
    </source>
</evidence>
<sequence>MEEKMPRTVENVKKMINSVHKNTLVGEKMDFYNKWADTYDQDVAILEFHSPIEAAKSANVHYQGDRAEARVLDVACGTGAVAKHLRACGFERFVGIDGSTRMMEHANRSGLYQELKISILGKEPLPLPKDSFDLVVIAGALSVGHVPVNAIRELCRVCKPGGFVCMTSRCGEDNLEYKADLEAEIKKMKEEKLWTKVAVSQVEKWEKATTSDSYISGTVYFYKKS</sequence>
<dbReference type="CDD" id="cd02440">
    <property type="entry name" value="AdoMet_MTases"/>
    <property type="match status" value="1"/>
</dbReference>
<accession>A0A8C5D8J0</accession>
<keyword evidence="3" id="KW-1185">Reference proteome</keyword>
<dbReference type="Gene3D" id="3.40.50.150">
    <property type="entry name" value="Vaccinia Virus protein VP39"/>
    <property type="match status" value="1"/>
</dbReference>
<reference evidence="2" key="2">
    <citation type="submission" date="2025-08" db="UniProtKB">
        <authorList>
            <consortium name="Ensembl"/>
        </authorList>
    </citation>
    <scope>IDENTIFICATION</scope>
</reference>
<reference evidence="2" key="1">
    <citation type="submission" date="2020-06" db="EMBL/GenBank/DDBJ databases">
        <authorList>
            <consortium name="Wellcome Sanger Institute Data Sharing"/>
        </authorList>
    </citation>
    <scope>NUCLEOTIDE SEQUENCE [LARGE SCALE GENOMIC DNA]</scope>
</reference>
<organism evidence="2 3">
    <name type="scientific">Gouania willdenowi</name>
    <name type="common">Blunt-snouted clingfish</name>
    <name type="synonym">Lepadogaster willdenowi</name>
    <dbReference type="NCBI Taxonomy" id="441366"/>
    <lineage>
        <taxon>Eukaryota</taxon>
        <taxon>Metazoa</taxon>
        <taxon>Chordata</taxon>
        <taxon>Craniata</taxon>
        <taxon>Vertebrata</taxon>
        <taxon>Euteleostomi</taxon>
        <taxon>Actinopterygii</taxon>
        <taxon>Neopterygii</taxon>
        <taxon>Teleostei</taxon>
        <taxon>Neoteleostei</taxon>
        <taxon>Acanthomorphata</taxon>
        <taxon>Ovalentaria</taxon>
        <taxon>Blenniimorphae</taxon>
        <taxon>Blenniiformes</taxon>
        <taxon>Gobiesocoidei</taxon>
        <taxon>Gobiesocidae</taxon>
        <taxon>Gobiesocinae</taxon>
        <taxon>Gouania</taxon>
    </lineage>
</organism>
<dbReference type="InterPro" id="IPR013216">
    <property type="entry name" value="Methyltransf_11"/>
</dbReference>
<gene>
    <name evidence="2" type="primary">LOC114475376</name>
</gene>
<evidence type="ECO:0000313" key="2">
    <source>
        <dbReference type="Ensembl" id="ENSGWIP00000002822.1"/>
    </source>
</evidence>
<proteinExistence type="predicted"/>
<dbReference type="SUPFAM" id="SSF53335">
    <property type="entry name" value="S-adenosyl-L-methionine-dependent methyltransferases"/>
    <property type="match status" value="1"/>
</dbReference>
<evidence type="ECO:0000259" key="1">
    <source>
        <dbReference type="Pfam" id="PF08241"/>
    </source>
</evidence>